<dbReference type="Proteomes" id="UP001058093">
    <property type="component" value="Segment"/>
</dbReference>
<keyword evidence="2" id="KW-1185">Reference proteome</keyword>
<evidence type="ECO:0000313" key="2">
    <source>
        <dbReference type="Proteomes" id="UP001058093"/>
    </source>
</evidence>
<name>A0A975YYL1_9CAUD</name>
<protein>
    <submittedName>
        <fullName evidence="1">Uncharacterized protein</fullName>
    </submittedName>
</protein>
<organism evidence="1 2">
    <name type="scientific">Pseudomonas phage UAVern</name>
    <dbReference type="NCBI Taxonomy" id="2856997"/>
    <lineage>
        <taxon>Viruses</taxon>
        <taxon>Duplodnaviria</taxon>
        <taxon>Heunggongvirae</taxon>
        <taxon>Uroviricota</taxon>
        <taxon>Caudoviricetes</taxon>
        <taxon>Vandenendeviridae</taxon>
        <taxon>Gorskivirinae</taxon>
        <taxon>Uavernvirus</taxon>
        <taxon>Uavernvirus uavern</taxon>
    </lineage>
</organism>
<gene>
    <name evidence="1" type="ORF">uav_129</name>
</gene>
<accession>A0A975YYL1</accession>
<proteinExistence type="predicted"/>
<dbReference type="EMBL" id="MZ605293">
    <property type="protein sequence ID" value="QYW06660.1"/>
    <property type="molecule type" value="Genomic_DNA"/>
</dbReference>
<reference evidence="1" key="1">
    <citation type="submission" date="2021-07" db="EMBL/GenBank/DDBJ databases">
        <title>Complete genome sequence and phylogenomic analysis of the two lytic bacteriophage isolated from terrestrial biotopes of Antarctica.</title>
        <authorList>
            <person name="Holovan V."/>
            <person name="Rabalski L."/>
            <person name="Zlatohurska M."/>
            <person name="Andriichuk O."/>
            <person name="Budzanivska I."/>
            <person name="Shevchenko O."/>
            <person name="Gupalo A."/>
        </authorList>
    </citation>
    <scope>NUCLEOTIDE SEQUENCE</scope>
</reference>
<evidence type="ECO:0000313" key="1">
    <source>
        <dbReference type="EMBL" id="QYW06660.1"/>
    </source>
</evidence>
<sequence length="173" mass="20203">MLLSERWEAMSEDERQAVLAIHAVLRAVKANPELYADPVQFIEDMEFTLQGLWKFDRSVNHHIHWIDIKGCTCPRMDNKDHWGTGRITISDCKWHWKEPEPKTYVVAAVSSSCDHYLDTYTVQSPWDLVDAMKERHGEEFYYLDQIDITSPDGGQAERAQRYVRDAIEEGEDE</sequence>